<dbReference type="Pfam" id="PF07963">
    <property type="entry name" value="N_methyl"/>
    <property type="match status" value="1"/>
</dbReference>
<evidence type="ECO:0000313" key="6">
    <source>
        <dbReference type="Proteomes" id="UP001199322"/>
    </source>
</evidence>
<keyword evidence="4" id="KW-0472">Membrane</keyword>
<keyword evidence="3" id="KW-0281">Fimbrium</keyword>
<dbReference type="AlphaFoldDB" id="A0A9Q3LPM8"/>
<accession>A0A9Q3LPM8</accession>
<dbReference type="InterPro" id="IPR001082">
    <property type="entry name" value="Pilin"/>
</dbReference>
<keyword evidence="4" id="KW-1133">Transmembrane helix</keyword>
<keyword evidence="2" id="KW-0488">Methylation</keyword>
<dbReference type="SUPFAM" id="SSF54523">
    <property type="entry name" value="Pili subunits"/>
    <property type="match status" value="1"/>
</dbReference>
<dbReference type="InterPro" id="IPR012902">
    <property type="entry name" value="N_methyl_site"/>
</dbReference>
<dbReference type="Gene3D" id="3.30.700.10">
    <property type="entry name" value="Glycoprotein, Type 4 Pilin"/>
    <property type="match status" value="1"/>
</dbReference>
<dbReference type="PANTHER" id="PTHR30093">
    <property type="entry name" value="GENERAL SECRETION PATHWAY PROTEIN G"/>
    <property type="match status" value="1"/>
</dbReference>
<dbReference type="Pfam" id="PF00114">
    <property type="entry name" value="Pilin"/>
    <property type="match status" value="1"/>
</dbReference>
<dbReference type="NCBIfam" id="TIGR02532">
    <property type="entry name" value="IV_pilin_GFxxxE"/>
    <property type="match status" value="1"/>
</dbReference>
<reference evidence="5" key="1">
    <citation type="submission" date="2018-06" db="EMBL/GenBank/DDBJ databases">
        <authorList>
            <person name="O'Rourke A."/>
        </authorList>
    </citation>
    <scope>NUCLEOTIDE SEQUENCE</scope>
    <source>
        <strain evidence="5">132550021-3</strain>
    </source>
</reference>
<dbReference type="GO" id="GO:0009289">
    <property type="term" value="C:pilus"/>
    <property type="evidence" value="ECO:0007669"/>
    <property type="project" value="InterPro"/>
</dbReference>
<dbReference type="InterPro" id="IPR045584">
    <property type="entry name" value="Pilin-like"/>
</dbReference>
<dbReference type="EMBL" id="QGBI01000017">
    <property type="protein sequence ID" value="MBX3891676.1"/>
    <property type="molecule type" value="Genomic_DNA"/>
</dbReference>
<dbReference type="PANTHER" id="PTHR30093:SF34">
    <property type="entry name" value="PREPILIN PEPTIDASE-DEPENDENT PROTEIN D"/>
    <property type="match status" value="1"/>
</dbReference>
<feature type="transmembrane region" description="Helical" evidence="4">
    <location>
        <begin position="12"/>
        <end position="32"/>
    </location>
</feature>
<evidence type="ECO:0000256" key="3">
    <source>
        <dbReference type="RuleBase" id="RU000389"/>
    </source>
</evidence>
<name>A0A9Q3LPM8_RALPI</name>
<dbReference type="GO" id="GO:0007155">
    <property type="term" value="P:cell adhesion"/>
    <property type="evidence" value="ECO:0007669"/>
    <property type="project" value="InterPro"/>
</dbReference>
<evidence type="ECO:0000256" key="2">
    <source>
        <dbReference type="ARBA" id="ARBA00022481"/>
    </source>
</evidence>
<gene>
    <name evidence="5" type="ORF">DEE74_17580</name>
</gene>
<comment type="similarity">
    <text evidence="1 3">Belongs to the N-Me-Phe pilin family.</text>
</comment>
<proteinExistence type="inferred from homology"/>
<organism evidence="5 6">
    <name type="scientific">Ralstonia pickettii</name>
    <name type="common">Burkholderia pickettii</name>
    <dbReference type="NCBI Taxonomy" id="329"/>
    <lineage>
        <taxon>Bacteria</taxon>
        <taxon>Pseudomonadati</taxon>
        <taxon>Pseudomonadota</taxon>
        <taxon>Betaproteobacteria</taxon>
        <taxon>Burkholderiales</taxon>
        <taxon>Burkholderiaceae</taxon>
        <taxon>Ralstonia</taxon>
    </lineage>
</organism>
<evidence type="ECO:0000256" key="1">
    <source>
        <dbReference type="ARBA" id="ARBA00005233"/>
    </source>
</evidence>
<dbReference type="PROSITE" id="PS00409">
    <property type="entry name" value="PROKAR_NTER_METHYL"/>
    <property type="match status" value="1"/>
</dbReference>
<protein>
    <submittedName>
        <fullName evidence="5">Pilin</fullName>
    </submittedName>
</protein>
<sequence length="157" mass="16126">MKQRVQKGFTLIELMIVVAIIGILAAIALPAYNNYMIKSKLTEATTDLDAAKAAVTEAFTSNGGTFPTTSPVPPLGSNANYVQSINYTANGSNVGVVVQISNSVGAAAVNGKYLGIFGNANADGTITWKCQTTGGTGAQSTASQPTMFPYLPAACQG</sequence>
<dbReference type="Proteomes" id="UP001199322">
    <property type="component" value="Unassembled WGS sequence"/>
</dbReference>
<evidence type="ECO:0000256" key="4">
    <source>
        <dbReference type="SAM" id="Phobius"/>
    </source>
</evidence>
<comment type="caution">
    <text evidence="5">The sequence shown here is derived from an EMBL/GenBank/DDBJ whole genome shotgun (WGS) entry which is preliminary data.</text>
</comment>
<evidence type="ECO:0000313" key="5">
    <source>
        <dbReference type="EMBL" id="MBX3891676.1"/>
    </source>
</evidence>
<keyword evidence="4" id="KW-0812">Transmembrane</keyword>